<dbReference type="EMBL" id="BNEE01000004">
    <property type="protein sequence ID" value="GHI83391.1"/>
    <property type="molecule type" value="Genomic_DNA"/>
</dbReference>
<evidence type="ECO:0000256" key="1">
    <source>
        <dbReference type="SAM" id="MobiDB-lite"/>
    </source>
</evidence>
<dbReference type="OrthoDB" id="4350888at2"/>
<accession>A0A919LBD8</accession>
<feature type="region of interest" description="Disordered" evidence="1">
    <location>
        <begin position="31"/>
        <end position="68"/>
    </location>
</feature>
<evidence type="ECO:0008006" key="4">
    <source>
        <dbReference type="Google" id="ProtNLM"/>
    </source>
</evidence>
<dbReference type="Proteomes" id="UP000600026">
    <property type="component" value="Unassembled WGS sequence"/>
</dbReference>
<dbReference type="PROSITE" id="PS51257">
    <property type="entry name" value="PROKAR_LIPOPROTEIN"/>
    <property type="match status" value="1"/>
</dbReference>
<organism evidence="2 3">
    <name type="scientific">Streptomyces xanthophaeus</name>
    <dbReference type="NCBI Taxonomy" id="67385"/>
    <lineage>
        <taxon>Bacteria</taxon>
        <taxon>Bacillati</taxon>
        <taxon>Actinomycetota</taxon>
        <taxon>Actinomycetes</taxon>
        <taxon>Kitasatosporales</taxon>
        <taxon>Streptomycetaceae</taxon>
        <taxon>Streptomyces</taxon>
    </lineage>
</organism>
<keyword evidence="3" id="KW-1185">Reference proteome</keyword>
<feature type="compositionally biased region" description="Low complexity" evidence="1">
    <location>
        <begin position="45"/>
        <end position="59"/>
    </location>
</feature>
<proteinExistence type="predicted"/>
<name>A0A919LBD8_9ACTN</name>
<protein>
    <recommendedName>
        <fullName evidence="4">Lipoprotein</fullName>
    </recommendedName>
</protein>
<sequence length="248" mass="25627">MNKWGSIVGVTALALLAVGCGSGKDAVGAGPVGEGGTPGARSGDPAASALAAPKPSQKAGELGADPGTRYTRVAFPQMEQLTCDEGDGGFRYGSGHDMRVSGVDELPARKDSTEGAEISCFGFPRIKLSKGTRTAVAPDLVARTKLFDDVADPKDALEKAFEKSLPADDDDRVRVGGPTAVTTETLVMKCQENVADSFPMTTCLWANYGAVGAIDYFPPGGEHFSMHQAVERTKEFVGSALKAPGGGS</sequence>
<dbReference type="RefSeq" id="WP_031138127.1">
    <property type="nucleotide sequence ID" value="NZ_BNEE01000004.1"/>
</dbReference>
<comment type="caution">
    <text evidence="2">The sequence shown here is derived from an EMBL/GenBank/DDBJ whole genome shotgun (WGS) entry which is preliminary data.</text>
</comment>
<evidence type="ECO:0000313" key="2">
    <source>
        <dbReference type="EMBL" id="GHI83391.1"/>
    </source>
</evidence>
<gene>
    <name evidence="2" type="ORF">Sxan_07550</name>
</gene>
<evidence type="ECO:0000313" key="3">
    <source>
        <dbReference type="Proteomes" id="UP000600026"/>
    </source>
</evidence>
<reference evidence="2" key="1">
    <citation type="submission" date="2020-09" db="EMBL/GenBank/DDBJ databases">
        <title>Whole genome shotgun sequence of Streptomyces xanthophaeus NBRC 12829.</title>
        <authorList>
            <person name="Komaki H."/>
            <person name="Tamura T."/>
        </authorList>
    </citation>
    <scope>NUCLEOTIDE SEQUENCE</scope>
    <source>
        <strain evidence="2">NBRC 12829</strain>
    </source>
</reference>
<dbReference type="AlphaFoldDB" id="A0A919LBD8"/>